<dbReference type="PANTHER" id="PTHR45703:SF36">
    <property type="entry name" value="DYNEIN HEAVY CHAIN, CYTOPLASMIC"/>
    <property type="match status" value="1"/>
</dbReference>
<dbReference type="GO" id="GO:0007018">
    <property type="term" value="P:microtubule-based movement"/>
    <property type="evidence" value="ECO:0007669"/>
    <property type="project" value="InterPro"/>
</dbReference>
<organism evidence="1">
    <name type="scientific">Oikopleura dioica</name>
    <name type="common">Tunicate</name>
    <dbReference type="NCBI Taxonomy" id="34765"/>
    <lineage>
        <taxon>Eukaryota</taxon>
        <taxon>Metazoa</taxon>
        <taxon>Chordata</taxon>
        <taxon>Tunicata</taxon>
        <taxon>Appendicularia</taxon>
        <taxon>Copelata</taxon>
        <taxon>Oikopleuridae</taxon>
        <taxon>Oikopleura</taxon>
    </lineage>
</organism>
<proteinExistence type="predicted"/>
<dbReference type="GO" id="GO:0030286">
    <property type="term" value="C:dynein complex"/>
    <property type="evidence" value="ECO:0007669"/>
    <property type="project" value="InterPro"/>
</dbReference>
<gene>
    <name evidence="1" type="ORF">GSOID_T00030608001</name>
</gene>
<dbReference type="InterPro" id="IPR026983">
    <property type="entry name" value="DHC"/>
</dbReference>
<dbReference type="PANTHER" id="PTHR45703">
    <property type="entry name" value="DYNEIN HEAVY CHAIN"/>
    <property type="match status" value="1"/>
</dbReference>
<accession>E4Y9F4</accession>
<dbReference type="GO" id="GO:0051959">
    <property type="term" value="F:dynein light intermediate chain binding"/>
    <property type="evidence" value="ECO:0007669"/>
    <property type="project" value="InterPro"/>
</dbReference>
<dbReference type="Proteomes" id="UP000011014">
    <property type="component" value="Unassembled WGS sequence"/>
</dbReference>
<protein>
    <submittedName>
        <fullName evidence="1">Uncharacterized protein</fullName>
    </submittedName>
</protein>
<dbReference type="Gene3D" id="1.20.920.60">
    <property type="match status" value="2"/>
</dbReference>
<dbReference type="AlphaFoldDB" id="E4Y9F4"/>
<name>E4Y9F4_OIKDI</name>
<reference evidence="1" key="1">
    <citation type="journal article" date="2010" name="Science">
        <title>Plasticity of animal genome architecture unmasked by rapid evolution of a pelagic tunicate.</title>
        <authorList>
            <person name="Denoeud F."/>
            <person name="Henriet S."/>
            <person name="Mungpakdee S."/>
            <person name="Aury J.M."/>
            <person name="Da Silva C."/>
            <person name="Brinkmann H."/>
            <person name="Mikhaleva J."/>
            <person name="Olsen L.C."/>
            <person name="Jubin C."/>
            <person name="Canestro C."/>
            <person name="Bouquet J.M."/>
            <person name="Danks G."/>
            <person name="Poulain J."/>
            <person name="Campsteijn C."/>
            <person name="Adamski M."/>
            <person name="Cross I."/>
            <person name="Yadetie F."/>
            <person name="Muffato M."/>
            <person name="Louis A."/>
            <person name="Butcher S."/>
            <person name="Tsagkogeorga G."/>
            <person name="Konrad A."/>
            <person name="Singh S."/>
            <person name="Jensen M.F."/>
            <person name="Cong E.H."/>
            <person name="Eikeseth-Otteraa H."/>
            <person name="Noel B."/>
            <person name="Anthouard V."/>
            <person name="Porcel B.M."/>
            <person name="Kachouri-Lafond R."/>
            <person name="Nishino A."/>
            <person name="Ugolini M."/>
            <person name="Chourrout P."/>
            <person name="Nishida H."/>
            <person name="Aasland R."/>
            <person name="Huzurbazar S."/>
            <person name="Westhof E."/>
            <person name="Delsuc F."/>
            <person name="Lehrach H."/>
            <person name="Reinhardt R."/>
            <person name="Weissenbach J."/>
            <person name="Roy S.W."/>
            <person name="Artiguenave F."/>
            <person name="Postlethwait J.H."/>
            <person name="Manak J.R."/>
            <person name="Thompson E.M."/>
            <person name="Jaillon O."/>
            <person name="Du Pasquier L."/>
            <person name="Boudinot P."/>
            <person name="Liberles D.A."/>
            <person name="Volff J.N."/>
            <person name="Philippe H."/>
            <person name="Lenhard B."/>
            <person name="Roest Crollius H."/>
            <person name="Wincker P."/>
            <person name="Chourrout D."/>
        </authorList>
    </citation>
    <scope>NUCLEOTIDE SEQUENCE [LARGE SCALE GENOMIC DNA]</scope>
</reference>
<sequence>MLEKPIFEGTRGDLIEIRSLSAPPEIVKEVLRALVILLGFKPTADNIASFLTNVNDLQSKMATYNVETVLRRSRKLKGVEIVPEKVKKASKAAYSIAKWVSDVQNFKKSPVDSLVRNLSSKTLVDFAPIKVEVTEIEKVRSQKVRIQKKGTITRPRISKNAIVELKSIKYPSEAIQRIAGAAAVMIDLPSEWSHCKKMLDIPDLADQFQNCERYHRKRPVCPGKLWQLNRLKITHIKIDEVLKVSQGPRQIYNWLNFVLDRHARRFPATTVTALVDK</sequence>
<dbReference type="EMBL" id="FN654337">
    <property type="protein sequence ID" value="CBY32191.1"/>
    <property type="molecule type" value="Genomic_DNA"/>
</dbReference>
<evidence type="ECO:0000313" key="1">
    <source>
        <dbReference type="EMBL" id="CBY32191.1"/>
    </source>
</evidence>
<dbReference type="GO" id="GO:0045505">
    <property type="term" value="F:dynein intermediate chain binding"/>
    <property type="evidence" value="ECO:0007669"/>
    <property type="project" value="InterPro"/>
</dbReference>